<evidence type="ECO:0000256" key="1">
    <source>
        <dbReference type="ARBA" id="ARBA00001917"/>
    </source>
</evidence>
<reference evidence="5 6" key="1">
    <citation type="submission" date="2013-11" db="EMBL/GenBank/DDBJ databases">
        <title>The Genome Sequence of Fusobacterium sp. 7_1.</title>
        <authorList>
            <consortium name="The Broad Institute Genome Sequencing Platform"/>
            <person name="Earl A."/>
            <person name="Ward D."/>
            <person name="Feldgarden M."/>
            <person name="Gevers D."/>
            <person name="Strauss J."/>
            <person name="Ambrose C.E."/>
            <person name="Allen-Vercoe E."/>
            <person name="Walker B."/>
            <person name="Young S.K."/>
            <person name="Zeng Q."/>
            <person name="Gargeya S."/>
            <person name="Fitzgerald M."/>
            <person name="Haas B."/>
            <person name="Abouelleil A."/>
            <person name="Alvarado L."/>
            <person name="Arachchi H.M."/>
            <person name="Berlin A.M."/>
            <person name="Chapman S.B."/>
            <person name="Goldberg J."/>
            <person name="Griggs A."/>
            <person name="Gujja S."/>
            <person name="Hansen M."/>
            <person name="Howarth C."/>
            <person name="Imamovic A."/>
            <person name="Larimer J."/>
            <person name="McCowen C."/>
            <person name="Montmayeur A."/>
            <person name="Murphy C."/>
            <person name="Neiman D."/>
            <person name="Pearson M."/>
            <person name="Priest M."/>
            <person name="Roberts A."/>
            <person name="Saif S."/>
            <person name="Shea T."/>
            <person name="Sisk P."/>
            <person name="Sykes S."/>
            <person name="Wortman J."/>
            <person name="Nusbaum C."/>
            <person name="Birren B."/>
        </authorList>
    </citation>
    <scope>NUCLEOTIDE SEQUENCE [LARGE SCALE GENOMIC DNA]</scope>
    <source>
        <strain evidence="5 6">7_1</strain>
    </source>
</reference>
<dbReference type="SMART" id="SM00903">
    <property type="entry name" value="Flavin_Reduct"/>
    <property type="match status" value="1"/>
</dbReference>
<dbReference type="InterPro" id="IPR052174">
    <property type="entry name" value="Flavoredoxin"/>
</dbReference>
<dbReference type="GO" id="GO:0010181">
    <property type="term" value="F:FMN binding"/>
    <property type="evidence" value="ECO:0007669"/>
    <property type="project" value="InterPro"/>
</dbReference>
<dbReference type="InterPro" id="IPR002563">
    <property type="entry name" value="Flavin_Rdtase-like_dom"/>
</dbReference>
<dbReference type="AlphaFoldDB" id="A0A140PTX1"/>
<evidence type="ECO:0000313" key="5">
    <source>
        <dbReference type="EMBL" id="EEO42831.1"/>
    </source>
</evidence>
<dbReference type="eggNOG" id="COG1853">
    <property type="taxonomic scope" value="Bacteria"/>
</dbReference>
<evidence type="ECO:0000256" key="3">
    <source>
        <dbReference type="ARBA" id="ARBA00038054"/>
    </source>
</evidence>
<dbReference type="GO" id="GO:0016646">
    <property type="term" value="F:oxidoreductase activity, acting on the CH-NH group of donors, NAD or NADP as acceptor"/>
    <property type="evidence" value="ECO:0007669"/>
    <property type="project" value="UniProtKB-ARBA"/>
</dbReference>
<dbReference type="EMBL" id="CP007062">
    <property type="protein sequence ID" value="EEO42831.1"/>
    <property type="molecule type" value="Genomic_DNA"/>
</dbReference>
<protein>
    <recommendedName>
        <fullName evidence="4">Flavin reductase like domain-containing protein</fullName>
    </recommendedName>
</protein>
<dbReference type="PANTHER" id="PTHR43567:SF1">
    <property type="entry name" value="FLAVOREDOXIN"/>
    <property type="match status" value="1"/>
</dbReference>
<dbReference type="Gene3D" id="2.30.110.10">
    <property type="entry name" value="Electron Transport, Fmn-binding Protein, Chain A"/>
    <property type="match status" value="1"/>
</dbReference>
<comment type="similarity">
    <text evidence="3">Belongs to the flavoredoxin family.</text>
</comment>
<evidence type="ECO:0000313" key="6">
    <source>
        <dbReference type="Proteomes" id="UP000002799"/>
    </source>
</evidence>
<gene>
    <name evidence="5" type="ORF">FSDG_01390</name>
</gene>
<feature type="domain" description="Flavin reductase like" evidence="4">
    <location>
        <begin position="9"/>
        <end position="155"/>
    </location>
</feature>
<dbReference type="SUPFAM" id="SSF50475">
    <property type="entry name" value="FMN-binding split barrel"/>
    <property type="match status" value="1"/>
</dbReference>
<dbReference type="Proteomes" id="UP000002799">
    <property type="component" value="Chromosome"/>
</dbReference>
<dbReference type="KEGG" id="fne:FSDG_01390"/>
<evidence type="ECO:0000259" key="4">
    <source>
        <dbReference type="SMART" id="SM00903"/>
    </source>
</evidence>
<accession>A0A140PTX1</accession>
<sequence>MRKIFSKKAVLLPLPVYIIGTYDENGKANAMNLAWGVQCGYHEVSLSIAREHKTMKNILLKKAFTISLATKATKDIADYFGIVSGNKVDKIEKSGVHIVKSENIDAPIIEEFPLTLECKVIDIQEELGDYRVVAEIINTLADERVLNEKGEIDVDKLELITFDSLTNSYRILGEKVGQAFKDGTKINER</sequence>
<name>A0A140PTX1_9FUSO</name>
<dbReference type="InterPro" id="IPR012349">
    <property type="entry name" value="Split_barrel_FMN-bd"/>
</dbReference>
<dbReference type="HOGENOM" id="CLU_059021_5_5_0"/>
<dbReference type="Pfam" id="PF01613">
    <property type="entry name" value="Flavin_Reduct"/>
    <property type="match status" value="1"/>
</dbReference>
<dbReference type="RefSeq" id="WP_008701634.1">
    <property type="nucleotide sequence ID" value="NZ_AKBT01000001.1"/>
</dbReference>
<keyword evidence="2" id="KW-0285">Flavoprotein</keyword>
<proteinExistence type="inferred from homology"/>
<dbReference type="PANTHER" id="PTHR43567">
    <property type="entry name" value="FLAVOREDOXIN-RELATED-RELATED"/>
    <property type="match status" value="1"/>
</dbReference>
<organism evidence="5">
    <name type="scientific">Fusobacterium animalis 7_1</name>
    <dbReference type="NCBI Taxonomy" id="457405"/>
    <lineage>
        <taxon>Bacteria</taxon>
        <taxon>Fusobacteriati</taxon>
        <taxon>Fusobacteriota</taxon>
        <taxon>Fusobacteriia</taxon>
        <taxon>Fusobacteriales</taxon>
        <taxon>Fusobacteriaceae</taxon>
        <taxon>Fusobacterium</taxon>
    </lineage>
</organism>
<comment type="cofactor">
    <cofactor evidence="1">
        <name>FMN</name>
        <dbReference type="ChEBI" id="CHEBI:58210"/>
    </cofactor>
</comment>
<evidence type="ECO:0000256" key="2">
    <source>
        <dbReference type="ARBA" id="ARBA00022630"/>
    </source>
</evidence>